<keyword evidence="2" id="KW-1185">Reference proteome</keyword>
<protein>
    <submittedName>
        <fullName evidence="1">Uncharacterized protein</fullName>
    </submittedName>
</protein>
<comment type="caution">
    <text evidence="1">The sequence shown here is derived from an EMBL/GenBank/DDBJ whole genome shotgun (WGS) entry which is preliminary data.</text>
</comment>
<dbReference type="EMBL" id="CAXITT010000059">
    <property type="protein sequence ID" value="CAL1529975.1"/>
    <property type="molecule type" value="Genomic_DNA"/>
</dbReference>
<feature type="non-terminal residue" evidence="1">
    <location>
        <position position="1"/>
    </location>
</feature>
<evidence type="ECO:0000313" key="1">
    <source>
        <dbReference type="EMBL" id="CAL1529975.1"/>
    </source>
</evidence>
<proteinExistence type="predicted"/>
<organism evidence="1 2">
    <name type="scientific">Lymnaea stagnalis</name>
    <name type="common">Great pond snail</name>
    <name type="synonym">Helix stagnalis</name>
    <dbReference type="NCBI Taxonomy" id="6523"/>
    <lineage>
        <taxon>Eukaryota</taxon>
        <taxon>Metazoa</taxon>
        <taxon>Spiralia</taxon>
        <taxon>Lophotrochozoa</taxon>
        <taxon>Mollusca</taxon>
        <taxon>Gastropoda</taxon>
        <taxon>Heterobranchia</taxon>
        <taxon>Euthyneura</taxon>
        <taxon>Panpulmonata</taxon>
        <taxon>Hygrophila</taxon>
        <taxon>Lymnaeoidea</taxon>
        <taxon>Lymnaeidae</taxon>
        <taxon>Lymnaea</taxon>
    </lineage>
</organism>
<dbReference type="Gene3D" id="1.10.1280.10">
    <property type="entry name" value="Di-copper center containing domain from catechol oxidase"/>
    <property type="match status" value="1"/>
</dbReference>
<name>A0AAV2H8L1_LYMST</name>
<dbReference type="InterPro" id="IPR008922">
    <property type="entry name" value="Di-copper_centre_dom_sf"/>
</dbReference>
<dbReference type="SUPFAM" id="SSF48056">
    <property type="entry name" value="Di-copper centre-containing domain"/>
    <property type="match status" value="1"/>
</dbReference>
<reference evidence="1 2" key="1">
    <citation type="submission" date="2024-04" db="EMBL/GenBank/DDBJ databases">
        <authorList>
            <consortium name="Genoscope - CEA"/>
            <person name="William W."/>
        </authorList>
    </citation>
    <scope>NUCLEOTIDE SEQUENCE [LARGE SCALE GENOMIC DNA]</scope>
</reference>
<dbReference type="Proteomes" id="UP001497497">
    <property type="component" value="Unassembled WGS sequence"/>
</dbReference>
<sequence length="86" mass="10186">DPNEANCALEQMKDPLKPFSFGPPYNLNPLTKEYSRPEDTFNYADHFHYRYDNLEFVGLSIPQLDAFIKERHEHDRVFAGEYMSRT</sequence>
<dbReference type="AlphaFoldDB" id="A0AAV2H8L1"/>
<evidence type="ECO:0000313" key="2">
    <source>
        <dbReference type="Proteomes" id="UP001497497"/>
    </source>
</evidence>
<gene>
    <name evidence="1" type="ORF">GSLYS_00004108001</name>
</gene>
<accession>A0AAV2H8L1</accession>